<protein>
    <recommendedName>
        <fullName evidence="3">DUF4145 domain-containing protein</fullName>
    </recommendedName>
</protein>
<comment type="caution">
    <text evidence="1">The sequence shown here is derived from an EMBL/GenBank/DDBJ whole genome shotgun (WGS) entry which is preliminary data.</text>
</comment>
<evidence type="ECO:0008006" key="3">
    <source>
        <dbReference type="Google" id="ProtNLM"/>
    </source>
</evidence>
<dbReference type="RefSeq" id="WP_025191718.1">
    <property type="nucleotide sequence ID" value="NZ_PJXI01000001.1"/>
</dbReference>
<evidence type="ECO:0000313" key="1">
    <source>
        <dbReference type="EMBL" id="ROX35513.1"/>
    </source>
</evidence>
<dbReference type="EMBL" id="RKMZ01000001">
    <property type="protein sequence ID" value="ROX35513.1"/>
    <property type="molecule type" value="Genomic_DNA"/>
</dbReference>
<proteinExistence type="predicted"/>
<accession>A0ABD7J2U4</accession>
<dbReference type="AlphaFoldDB" id="A0ABD7J2U4"/>
<organism evidence="1 2">
    <name type="scientific">Enterococcus faecalis</name>
    <name type="common">Streptococcus faecalis</name>
    <dbReference type="NCBI Taxonomy" id="1351"/>
    <lineage>
        <taxon>Bacteria</taxon>
        <taxon>Bacillati</taxon>
        <taxon>Bacillota</taxon>
        <taxon>Bacilli</taxon>
        <taxon>Lactobacillales</taxon>
        <taxon>Enterococcaceae</taxon>
        <taxon>Enterococcus</taxon>
    </lineage>
</organism>
<reference evidence="1 2" key="1">
    <citation type="submission" date="2018-10" db="EMBL/GenBank/DDBJ databases">
        <title>Genotypes and phenotypes of Enterococci isolated from broiler chickens.</title>
        <authorList>
            <person name="Muhammad A.R."/>
            <person name="Diarra M.S."/>
        </authorList>
    </citation>
    <scope>NUCLEOTIDE SEQUENCE [LARGE SCALE GENOMIC DNA]</scope>
    <source>
        <strain evidence="1 2">LIT2 A36'</strain>
    </source>
</reference>
<dbReference type="Proteomes" id="UP000281488">
    <property type="component" value="Unassembled WGS sequence"/>
</dbReference>
<evidence type="ECO:0000313" key="2">
    <source>
        <dbReference type="Proteomes" id="UP000281488"/>
    </source>
</evidence>
<gene>
    <name evidence="1" type="ORF">EGW16_03645</name>
</gene>
<sequence>MEQKEFIKKIIPAFSQEYVERLLLLYPEAYKENPEAFPLANLKGLDIYLVKTDQRILTSNFFVILNLGTGIIHDVWELPNSYYSDFKHFSESHDFISFVLNKEFGIKNIYLVSNFVDNYLIGAWGDTSVEEYIDTQKEWLGYMAREKLLTDARKFIGHINLPSSYYAKDAFKYAYSDLDFEPIIKMVNDSDFEYAINESLAAYDHSLYLAATATAGTAMETLIKRILELENSPVSENETTELGELTGRLRKTEVINRRDKRRIMLAADFRNLASHANKGRVIRQDTKLIYQEIFNLALNYFEK</sequence>
<name>A0ABD7J2U4_ENTFL</name>